<evidence type="ECO:0000256" key="4">
    <source>
        <dbReference type="ARBA" id="ARBA00022989"/>
    </source>
</evidence>
<dbReference type="Pfam" id="PF03816">
    <property type="entry name" value="LytR_cpsA_psr"/>
    <property type="match status" value="1"/>
</dbReference>
<keyword evidence="4 5" id="KW-1133">Transmembrane helix</keyword>
<feature type="transmembrane region" description="Helical" evidence="5">
    <location>
        <begin position="21"/>
        <end position="44"/>
    </location>
</feature>
<dbReference type="PANTHER" id="PTHR33392:SF6">
    <property type="entry name" value="POLYISOPRENYL-TEICHOIC ACID--PEPTIDOGLYCAN TEICHOIC ACID TRANSFERASE TAGU"/>
    <property type="match status" value="1"/>
</dbReference>
<accession>A0ABX7VU63</accession>
<dbReference type="PANTHER" id="PTHR33392">
    <property type="entry name" value="POLYISOPRENYL-TEICHOIC ACID--PEPTIDOGLYCAN TEICHOIC ACID TRANSFERASE TAGU"/>
    <property type="match status" value="1"/>
</dbReference>
<evidence type="ECO:0000256" key="2">
    <source>
        <dbReference type="ARBA" id="ARBA00022692"/>
    </source>
</evidence>
<sequence>MGCIYLAESRRAKKTGKSKRWWKILLAVVAIFVIGVGVYAFSIYNNAKHTVEEKMHQPVDSIDTAVGKKKVKDNEPLNVLLLGVDERSGDSGRSDALMVLSLDPKDDSMNLVSIPRDTRTEIVGKGYEDKINHAYAYGGTDMSINTVENLLDIELDYYVKVNMEGLSEMVDAVGGITVDNKTDWIDEGYYKKGYHYEKGEIELDGAKTMGFVRMRHFDSDFARTGRQRQVFQAIVDKGASVASVNKIDDMIDVLGNNMETNMDFSDMKNLMMNYRDTRKNVVSYQMEGEGAYITNSSGQDIYYLVVSDDEIQKVHDMIKKAKS</sequence>
<dbReference type="NCBIfam" id="TIGR00350">
    <property type="entry name" value="lytR_cpsA_psr"/>
    <property type="match status" value="1"/>
</dbReference>
<evidence type="ECO:0000313" key="7">
    <source>
        <dbReference type="EMBL" id="QTN00505.1"/>
    </source>
</evidence>
<dbReference type="InterPro" id="IPR050922">
    <property type="entry name" value="LytR/CpsA/Psr_CW_biosynth"/>
</dbReference>
<keyword evidence="3" id="KW-0735">Signal-anchor</keyword>
<dbReference type="Gene3D" id="3.40.630.190">
    <property type="entry name" value="LCP protein"/>
    <property type="match status" value="1"/>
</dbReference>
<name>A0ABX7VU63_9BACI</name>
<dbReference type="EMBL" id="CP046956">
    <property type="protein sequence ID" value="QTN00505.1"/>
    <property type="molecule type" value="Genomic_DNA"/>
</dbReference>
<comment type="similarity">
    <text evidence="1">Belongs to the LytR/CpsA/Psr (LCP) family.</text>
</comment>
<feature type="domain" description="Cell envelope-related transcriptional attenuator" evidence="6">
    <location>
        <begin position="93"/>
        <end position="238"/>
    </location>
</feature>
<evidence type="ECO:0000256" key="5">
    <source>
        <dbReference type="SAM" id="Phobius"/>
    </source>
</evidence>
<keyword evidence="2 5" id="KW-0812">Transmembrane</keyword>
<dbReference type="Proteomes" id="UP000665043">
    <property type="component" value="Chromosome"/>
</dbReference>
<keyword evidence="8" id="KW-1185">Reference proteome</keyword>
<reference evidence="7 8" key="1">
    <citation type="submission" date="2019-12" db="EMBL/GenBank/DDBJ databases">
        <title>The whole genome sequencing of a strain isolated from a Mars analog, Dalangtan Playa.</title>
        <authorList>
            <person name="Huang T."/>
        </authorList>
    </citation>
    <scope>NUCLEOTIDE SEQUENCE [LARGE SCALE GENOMIC DNA]</scope>
    <source>
        <strain evidence="7 8">DP4-553-S</strain>
    </source>
</reference>
<evidence type="ECO:0000313" key="8">
    <source>
        <dbReference type="Proteomes" id="UP000665043"/>
    </source>
</evidence>
<evidence type="ECO:0000259" key="6">
    <source>
        <dbReference type="Pfam" id="PF03816"/>
    </source>
</evidence>
<keyword evidence="5" id="KW-0472">Membrane</keyword>
<dbReference type="InterPro" id="IPR004474">
    <property type="entry name" value="LytR_CpsA_psr"/>
</dbReference>
<evidence type="ECO:0000256" key="3">
    <source>
        <dbReference type="ARBA" id="ARBA00022968"/>
    </source>
</evidence>
<gene>
    <name evidence="7" type="ORF">ERJ70_15070</name>
</gene>
<evidence type="ECO:0000256" key="1">
    <source>
        <dbReference type="ARBA" id="ARBA00006068"/>
    </source>
</evidence>
<organism evidence="7 8">
    <name type="scientific">Sediminibacillus dalangtanensis</name>
    <dbReference type="NCBI Taxonomy" id="2729421"/>
    <lineage>
        <taxon>Bacteria</taxon>
        <taxon>Bacillati</taxon>
        <taxon>Bacillota</taxon>
        <taxon>Bacilli</taxon>
        <taxon>Bacillales</taxon>
        <taxon>Bacillaceae</taxon>
        <taxon>Sediminibacillus</taxon>
    </lineage>
</organism>
<proteinExistence type="inferred from homology"/>
<protein>
    <submittedName>
        <fullName evidence="7">Transcriptional regulator LytR</fullName>
    </submittedName>
</protein>